<evidence type="ECO:0000313" key="1">
    <source>
        <dbReference type="EMBL" id="DAD32677.1"/>
    </source>
</evidence>
<keyword evidence="2" id="KW-1185">Reference proteome</keyword>
<dbReference type="Proteomes" id="UP000607653">
    <property type="component" value="Unassembled WGS sequence"/>
</dbReference>
<reference evidence="1 2" key="1">
    <citation type="journal article" date="2020" name="Mol. Biol. Evol.">
        <title>Distinct Expression and Methylation Patterns for Genes with Different Fates following a Single Whole-Genome Duplication in Flowering Plants.</title>
        <authorList>
            <person name="Shi T."/>
            <person name="Rahmani R.S."/>
            <person name="Gugger P.F."/>
            <person name="Wang M."/>
            <person name="Li H."/>
            <person name="Zhang Y."/>
            <person name="Li Z."/>
            <person name="Wang Q."/>
            <person name="Van de Peer Y."/>
            <person name="Marchal K."/>
            <person name="Chen J."/>
        </authorList>
    </citation>
    <scope>NUCLEOTIDE SEQUENCE [LARGE SCALE GENOMIC DNA]</scope>
    <source>
        <tissue evidence="1">Leaf</tissue>
    </source>
</reference>
<comment type="caution">
    <text evidence="1">The sequence shown here is derived from an EMBL/GenBank/DDBJ whole genome shotgun (WGS) entry which is preliminary data.</text>
</comment>
<evidence type="ECO:0000313" key="2">
    <source>
        <dbReference type="Proteomes" id="UP000607653"/>
    </source>
</evidence>
<name>A0A822YJH9_NELNU</name>
<sequence length="45" mass="5098">MTKVTLHLYLDKKSERSPPVSQMQAYAFTPFFIIPCKTGNSNAVH</sequence>
<proteinExistence type="predicted"/>
<accession>A0A822YJH9</accession>
<organism evidence="1 2">
    <name type="scientific">Nelumbo nucifera</name>
    <name type="common">Sacred lotus</name>
    <dbReference type="NCBI Taxonomy" id="4432"/>
    <lineage>
        <taxon>Eukaryota</taxon>
        <taxon>Viridiplantae</taxon>
        <taxon>Streptophyta</taxon>
        <taxon>Embryophyta</taxon>
        <taxon>Tracheophyta</taxon>
        <taxon>Spermatophyta</taxon>
        <taxon>Magnoliopsida</taxon>
        <taxon>Proteales</taxon>
        <taxon>Nelumbonaceae</taxon>
        <taxon>Nelumbo</taxon>
    </lineage>
</organism>
<protein>
    <submittedName>
        <fullName evidence="1">Uncharacterized protein</fullName>
    </submittedName>
</protein>
<gene>
    <name evidence="1" type="ORF">HUJ06_011528</name>
</gene>
<dbReference type="EMBL" id="DUZY01000003">
    <property type="protein sequence ID" value="DAD32677.1"/>
    <property type="molecule type" value="Genomic_DNA"/>
</dbReference>
<dbReference type="AlphaFoldDB" id="A0A822YJH9"/>